<accession>A0A4U5N1Z9</accession>
<gene>
    <name evidence="1" type="ORF">L596_017469</name>
</gene>
<dbReference type="EMBL" id="AZBU02000005">
    <property type="protein sequence ID" value="TKR76311.1"/>
    <property type="molecule type" value="Genomic_DNA"/>
</dbReference>
<sequence length="77" mass="8745">MSAAKDEEHKRAIINPSFFPLPSTSFASTARKYRISDRRRLRAMGGLRESARALLRFQQQDLLSELCPFGECARESA</sequence>
<evidence type="ECO:0000313" key="2">
    <source>
        <dbReference type="Proteomes" id="UP000298663"/>
    </source>
</evidence>
<proteinExistence type="predicted"/>
<dbReference type="Proteomes" id="UP000298663">
    <property type="component" value="Unassembled WGS sequence"/>
</dbReference>
<reference evidence="1 2" key="2">
    <citation type="journal article" date="2019" name="G3 (Bethesda)">
        <title>Hybrid Assembly of the Genome of the Entomopathogenic Nematode Steinernema carpocapsae Identifies the X-Chromosome.</title>
        <authorList>
            <person name="Serra L."/>
            <person name="Macchietto M."/>
            <person name="Macias-Munoz A."/>
            <person name="McGill C.J."/>
            <person name="Rodriguez I.M."/>
            <person name="Rodriguez B."/>
            <person name="Murad R."/>
            <person name="Mortazavi A."/>
        </authorList>
    </citation>
    <scope>NUCLEOTIDE SEQUENCE [LARGE SCALE GENOMIC DNA]</scope>
    <source>
        <strain evidence="1 2">ALL</strain>
    </source>
</reference>
<comment type="caution">
    <text evidence="1">The sequence shown here is derived from an EMBL/GenBank/DDBJ whole genome shotgun (WGS) entry which is preliminary data.</text>
</comment>
<dbReference type="AlphaFoldDB" id="A0A4U5N1Z9"/>
<reference evidence="1 2" key="1">
    <citation type="journal article" date="2015" name="Genome Biol.">
        <title>Comparative genomics of Steinernema reveals deeply conserved gene regulatory networks.</title>
        <authorList>
            <person name="Dillman A.R."/>
            <person name="Macchietto M."/>
            <person name="Porter C.F."/>
            <person name="Rogers A."/>
            <person name="Williams B."/>
            <person name="Antoshechkin I."/>
            <person name="Lee M.M."/>
            <person name="Goodwin Z."/>
            <person name="Lu X."/>
            <person name="Lewis E.E."/>
            <person name="Goodrich-Blair H."/>
            <person name="Stock S.P."/>
            <person name="Adams B.J."/>
            <person name="Sternberg P.W."/>
            <person name="Mortazavi A."/>
        </authorList>
    </citation>
    <scope>NUCLEOTIDE SEQUENCE [LARGE SCALE GENOMIC DNA]</scope>
    <source>
        <strain evidence="1 2">ALL</strain>
    </source>
</reference>
<evidence type="ECO:0000313" key="1">
    <source>
        <dbReference type="EMBL" id="TKR76311.1"/>
    </source>
</evidence>
<organism evidence="1 2">
    <name type="scientific">Steinernema carpocapsae</name>
    <name type="common">Entomopathogenic nematode</name>
    <dbReference type="NCBI Taxonomy" id="34508"/>
    <lineage>
        <taxon>Eukaryota</taxon>
        <taxon>Metazoa</taxon>
        <taxon>Ecdysozoa</taxon>
        <taxon>Nematoda</taxon>
        <taxon>Chromadorea</taxon>
        <taxon>Rhabditida</taxon>
        <taxon>Tylenchina</taxon>
        <taxon>Panagrolaimomorpha</taxon>
        <taxon>Strongyloidoidea</taxon>
        <taxon>Steinernematidae</taxon>
        <taxon>Steinernema</taxon>
    </lineage>
</organism>
<keyword evidence="2" id="KW-1185">Reference proteome</keyword>
<name>A0A4U5N1Z9_STECR</name>
<protein>
    <submittedName>
        <fullName evidence="1">Uncharacterized protein</fullName>
    </submittedName>
</protein>